<comment type="caution">
    <text evidence="2">The sequence shown here is derived from an EMBL/GenBank/DDBJ whole genome shotgun (WGS) entry which is preliminary data.</text>
</comment>
<dbReference type="PANTHER" id="PTHR11360">
    <property type="entry name" value="MONOCARBOXYLATE TRANSPORTER"/>
    <property type="match status" value="1"/>
</dbReference>
<accession>A0A9Q0S6S6</accession>
<gene>
    <name evidence="2" type="primary">Slc16a14</name>
    <name evidence="2" type="ORF">Bhyg_00812</name>
</gene>
<evidence type="ECO:0000256" key="1">
    <source>
        <dbReference type="SAM" id="Phobius"/>
    </source>
</evidence>
<dbReference type="OrthoDB" id="6509908at2759"/>
<feature type="transmembrane region" description="Helical" evidence="1">
    <location>
        <begin position="307"/>
        <end position="329"/>
    </location>
</feature>
<keyword evidence="1" id="KW-0812">Transmembrane</keyword>
<dbReference type="InterPro" id="IPR050327">
    <property type="entry name" value="Proton-linked_MCT"/>
</dbReference>
<dbReference type="Proteomes" id="UP001151699">
    <property type="component" value="Chromosome A"/>
</dbReference>
<name>A0A9Q0S6S6_9DIPT</name>
<proteinExistence type="predicted"/>
<keyword evidence="1" id="KW-0472">Membrane</keyword>
<dbReference type="EMBL" id="WJQU01000001">
    <property type="protein sequence ID" value="KAJ6645605.1"/>
    <property type="molecule type" value="Genomic_DNA"/>
</dbReference>
<dbReference type="PANTHER" id="PTHR11360:SF238">
    <property type="entry name" value="SD10469P"/>
    <property type="match status" value="1"/>
</dbReference>
<feature type="transmembrane region" description="Helical" evidence="1">
    <location>
        <begin position="399"/>
        <end position="421"/>
    </location>
</feature>
<dbReference type="Pfam" id="PF07690">
    <property type="entry name" value="MFS_1"/>
    <property type="match status" value="1"/>
</dbReference>
<dbReference type="SUPFAM" id="SSF103473">
    <property type="entry name" value="MFS general substrate transporter"/>
    <property type="match status" value="1"/>
</dbReference>
<sequence>MGFGMIYTSSIISVGYYFEKYRALSTGIALCGSSIGGLCLSPLFAYLVAEKGWEFTMKMQSCFILICLFSCLTYRPLKPTATVPLTEEIINEIDNLTSPSRMDFVELYKTDSLISIDLVNDSSEESRHFPQISIISSRFLPTPTIKTDKKTCCSWLRKFCLKKAQPGKNLGKLISTGPLDRKDIFYSASVLQIPEYKNIMKENTGDSRRKISYHLSMMLDPETVQLSKRFLSPRMQVVDEDTLRCFGIPHMIQKALRNLFDVSLMKSFVFCTLSAACLCYALAWITPYVYLPKRGEMNKIQEKYTRWFISSMSIGNAIGRISAGVLATFCQCLNPFYMVGIANVAAGTITVISALIGTSDVNVQFIYCIVVGFCIAFFSVLRPVMFVRVLGLGKLTNAFGLSAAMLGVGLLTGTPIASILYERTETFTWTFISCGIFFIFSGTLVILAFRIYLWQERKN</sequence>
<dbReference type="InterPro" id="IPR036259">
    <property type="entry name" value="MFS_trans_sf"/>
</dbReference>
<feature type="transmembrane region" description="Helical" evidence="1">
    <location>
        <begin position="427"/>
        <end position="453"/>
    </location>
</feature>
<evidence type="ECO:0000313" key="3">
    <source>
        <dbReference type="Proteomes" id="UP001151699"/>
    </source>
</evidence>
<keyword evidence="3" id="KW-1185">Reference proteome</keyword>
<reference evidence="2" key="1">
    <citation type="submission" date="2022-07" db="EMBL/GenBank/DDBJ databases">
        <authorList>
            <person name="Trinca V."/>
            <person name="Uliana J.V.C."/>
            <person name="Torres T.T."/>
            <person name="Ward R.J."/>
            <person name="Monesi N."/>
        </authorList>
    </citation>
    <scope>NUCLEOTIDE SEQUENCE</scope>
    <source>
        <strain evidence="2">HSMRA1968</strain>
        <tissue evidence="2">Whole embryos</tissue>
    </source>
</reference>
<feature type="transmembrane region" description="Helical" evidence="1">
    <location>
        <begin position="336"/>
        <end position="358"/>
    </location>
</feature>
<organism evidence="2 3">
    <name type="scientific">Pseudolycoriella hygida</name>
    <dbReference type="NCBI Taxonomy" id="35572"/>
    <lineage>
        <taxon>Eukaryota</taxon>
        <taxon>Metazoa</taxon>
        <taxon>Ecdysozoa</taxon>
        <taxon>Arthropoda</taxon>
        <taxon>Hexapoda</taxon>
        <taxon>Insecta</taxon>
        <taxon>Pterygota</taxon>
        <taxon>Neoptera</taxon>
        <taxon>Endopterygota</taxon>
        <taxon>Diptera</taxon>
        <taxon>Nematocera</taxon>
        <taxon>Sciaroidea</taxon>
        <taxon>Sciaridae</taxon>
        <taxon>Pseudolycoriella</taxon>
    </lineage>
</organism>
<feature type="transmembrane region" description="Helical" evidence="1">
    <location>
        <begin position="21"/>
        <end position="49"/>
    </location>
</feature>
<dbReference type="InterPro" id="IPR011701">
    <property type="entry name" value="MFS"/>
</dbReference>
<dbReference type="GO" id="GO:0008028">
    <property type="term" value="F:monocarboxylic acid transmembrane transporter activity"/>
    <property type="evidence" value="ECO:0007669"/>
    <property type="project" value="TreeGrafter"/>
</dbReference>
<feature type="transmembrane region" description="Helical" evidence="1">
    <location>
        <begin position="364"/>
        <end position="387"/>
    </location>
</feature>
<protein>
    <submittedName>
        <fullName evidence="2">Monocarboxylate transporter 14</fullName>
    </submittedName>
</protein>
<keyword evidence="1" id="KW-1133">Transmembrane helix</keyword>
<evidence type="ECO:0000313" key="2">
    <source>
        <dbReference type="EMBL" id="KAJ6645605.1"/>
    </source>
</evidence>
<feature type="transmembrane region" description="Helical" evidence="1">
    <location>
        <begin position="267"/>
        <end position="287"/>
    </location>
</feature>
<dbReference type="AlphaFoldDB" id="A0A9Q0S6S6"/>
<dbReference type="Gene3D" id="1.20.1250.20">
    <property type="entry name" value="MFS general substrate transporter like domains"/>
    <property type="match status" value="1"/>
</dbReference>